<accession>A0ACC0AQI0</accession>
<evidence type="ECO:0000313" key="2">
    <source>
        <dbReference type="Proteomes" id="UP001060085"/>
    </source>
</evidence>
<protein>
    <submittedName>
        <fullName evidence="1">Uncharacterized protein</fullName>
    </submittedName>
</protein>
<gene>
    <name evidence="1" type="ORF">M9H77_21575</name>
</gene>
<comment type="caution">
    <text evidence="1">The sequence shown here is derived from an EMBL/GenBank/DDBJ whole genome shotgun (WGS) entry which is preliminary data.</text>
</comment>
<proteinExistence type="predicted"/>
<sequence length="241" mass="27622">MAERVSSNMAILKEAFGRQSIILTEPKEKINTMIEIKLPNSFPSICRPIHGRVKKYQVANPWSMKVDRFWVGERTAPRRLIDIIDRTTLGGAFRCLGLDHTFIITLVKRWRLETHTIHMTCGEVSMRGIFKGYTTDRESPSTTSDLGLVTFMLQEVDDMTTGCWRDHHHLQLNMLVEHNHRIIIPRSLYQSMVLVKLRGVLVNYPLVGPVKDMLLPLHIHDRRGYADTRYGGKRDGGSSGQ</sequence>
<evidence type="ECO:0000313" key="1">
    <source>
        <dbReference type="EMBL" id="KAI5662252.1"/>
    </source>
</evidence>
<dbReference type="EMBL" id="CM044705">
    <property type="protein sequence ID" value="KAI5662252.1"/>
    <property type="molecule type" value="Genomic_DNA"/>
</dbReference>
<dbReference type="Proteomes" id="UP001060085">
    <property type="component" value="Linkage Group LG05"/>
</dbReference>
<keyword evidence="2" id="KW-1185">Reference proteome</keyword>
<organism evidence="1 2">
    <name type="scientific">Catharanthus roseus</name>
    <name type="common">Madagascar periwinkle</name>
    <name type="synonym">Vinca rosea</name>
    <dbReference type="NCBI Taxonomy" id="4058"/>
    <lineage>
        <taxon>Eukaryota</taxon>
        <taxon>Viridiplantae</taxon>
        <taxon>Streptophyta</taxon>
        <taxon>Embryophyta</taxon>
        <taxon>Tracheophyta</taxon>
        <taxon>Spermatophyta</taxon>
        <taxon>Magnoliopsida</taxon>
        <taxon>eudicotyledons</taxon>
        <taxon>Gunneridae</taxon>
        <taxon>Pentapetalae</taxon>
        <taxon>asterids</taxon>
        <taxon>lamiids</taxon>
        <taxon>Gentianales</taxon>
        <taxon>Apocynaceae</taxon>
        <taxon>Rauvolfioideae</taxon>
        <taxon>Vinceae</taxon>
        <taxon>Catharanthinae</taxon>
        <taxon>Catharanthus</taxon>
    </lineage>
</organism>
<reference evidence="2" key="1">
    <citation type="journal article" date="2023" name="Nat. Plants">
        <title>Single-cell RNA sequencing provides a high-resolution roadmap for understanding the multicellular compartmentation of specialized metabolism.</title>
        <authorList>
            <person name="Sun S."/>
            <person name="Shen X."/>
            <person name="Li Y."/>
            <person name="Li Y."/>
            <person name="Wang S."/>
            <person name="Li R."/>
            <person name="Zhang H."/>
            <person name="Shen G."/>
            <person name="Guo B."/>
            <person name="Wei J."/>
            <person name="Xu J."/>
            <person name="St-Pierre B."/>
            <person name="Chen S."/>
            <person name="Sun C."/>
        </authorList>
    </citation>
    <scope>NUCLEOTIDE SEQUENCE [LARGE SCALE GENOMIC DNA]</scope>
</reference>
<name>A0ACC0AQI0_CATRO</name>